<evidence type="ECO:0000259" key="2">
    <source>
        <dbReference type="Pfam" id="PF23622"/>
    </source>
</evidence>
<dbReference type="OrthoDB" id="673865at2759"/>
<dbReference type="Pfam" id="PF23622">
    <property type="entry name" value="LRR_At1g61320_AtMIF1"/>
    <property type="match status" value="1"/>
</dbReference>
<dbReference type="Gramene" id="TVU43641">
    <property type="protein sequence ID" value="TVU43641"/>
    <property type="gene ID" value="EJB05_10127"/>
</dbReference>
<reference evidence="3 4" key="1">
    <citation type="journal article" date="2019" name="Sci. Rep.">
        <title>A high-quality genome of Eragrostis curvula grass provides insights into Poaceae evolution and supports new strategies to enhance forage quality.</title>
        <authorList>
            <person name="Carballo J."/>
            <person name="Santos B.A.C.M."/>
            <person name="Zappacosta D."/>
            <person name="Garbus I."/>
            <person name="Selva J.P."/>
            <person name="Gallo C.A."/>
            <person name="Diaz A."/>
            <person name="Albertini E."/>
            <person name="Caccamo M."/>
            <person name="Echenique V."/>
        </authorList>
    </citation>
    <scope>NUCLEOTIDE SEQUENCE [LARGE SCALE GENOMIC DNA]</scope>
    <source>
        <strain evidence="4">cv. Victoria</strain>
        <tissue evidence="3">Leaf</tissue>
    </source>
</reference>
<gene>
    <name evidence="3" type="ORF">EJB05_10127</name>
</gene>
<keyword evidence="4" id="KW-1185">Reference proteome</keyword>
<dbReference type="SUPFAM" id="SSF52058">
    <property type="entry name" value="L domain-like"/>
    <property type="match status" value="1"/>
</dbReference>
<comment type="caution">
    <text evidence="3">The sequence shown here is derived from an EMBL/GenBank/DDBJ whole genome shotgun (WGS) entry which is preliminary data.</text>
</comment>
<dbReference type="InterPro" id="IPR032675">
    <property type="entry name" value="LRR_dom_sf"/>
</dbReference>
<organism evidence="3 4">
    <name type="scientific">Eragrostis curvula</name>
    <name type="common">weeping love grass</name>
    <dbReference type="NCBI Taxonomy" id="38414"/>
    <lineage>
        <taxon>Eukaryota</taxon>
        <taxon>Viridiplantae</taxon>
        <taxon>Streptophyta</taxon>
        <taxon>Embryophyta</taxon>
        <taxon>Tracheophyta</taxon>
        <taxon>Spermatophyta</taxon>
        <taxon>Magnoliopsida</taxon>
        <taxon>Liliopsida</taxon>
        <taxon>Poales</taxon>
        <taxon>Poaceae</taxon>
        <taxon>PACMAD clade</taxon>
        <taxon>Chloridoideae</taxon>
        <taxon>Eragrostideae</taxon>
        <taxon>Eragrostidinae</taxon>
        <taxon>Eragrostis</taxon>
    </lineage>
</organism>
<evidence type="ECO:0000256" key="1">
    <source>
        <dbReference type="SAM" id="MobiDB-lite"/>
    </source>
</evidence>
<name>A0A5J9W6M7_9POAL</name>
<dbReference type="Gene3D" id="3.80.10.10">
    <property type="entry name" value="Ribonuclease Inhibitor"/>
    <property type="match status" value="1"/>
</dbReference>
<sequence>MGLLALQRLTSLQRNRRQRQRQIRPQIRSVSSVAKRKGSPCQHDGDGGSQAAKIVRCSTPDLPEAMIAKNYLKQITENISSHSTLGQSLTWLQIAVTPGIEELTLMLCRSDKKAYSVPCSVFSDGVRNSIRCLKLSLCSFRPTAELGPLRNLSSLSLCSVLISGDEFECFLSNCPSLAQLDLYGCNKISCLKIPGELQQLRCLKVNGCRRLLVIESNARNLSSFILCADWVKKLSLGETLQMKNLSLQRANLVCYARTELPSTMPNLEALAISSHYEKVNTPTLPTKFLFLKLLTISLVSGWTFCPSYDYVSLASFLDASPSLETLNLNVAQEHMKHESVFGGLSQLRQMPERHHGCLKSVKITGFSSAKSLIELTCYILENARSLDCLTLDTIYGASSFASKNSSGCIPMGNGFLVECHQLSKGLLMEAPRAVMAIKTYIQDKVPSTVKLTVVAPCSRCCAGGFEV</sequence>
<evidence type="ECO:0000313" key="3">
    <source>
        <dbReference type="EMBL" id="TVU43641.1"/>
    </source>
</evidence>
<dbReference type="EMBL" id="RWGY01000005">
    <property type="protein sequence ID" value="TVU43641.1"/>
    <property type="molecule type" value="Genomic_DNA"/>
</dbReference>
<dbReference type="InterPro" id="IPR053772">
    <property type="entry name" value="At1g61320/At1g61330-like"/>
</dbReference>
<dbReference type="PANTHER" id="PTHR34145">
    <property type="entry name" value="OS02G0105600 PROTEIN"/>
    <property type="match status" value="1"/>
</dbReference>
<accession>A0A5J9W6M7</accession>
<proteinExistence type="predicted"/>
<evidence type="ECO:0000313" key="4">
    <source>
        <dbReference type="Proteomes" id="UP000324897"/>
    </source>
</evidence>
<dbReference type="PANTHER" id="PTHR34145:SF6">
    <property type="entry name" value="F-BOX DOMAIN-CONTAINING PROTEIN"/>
    <property type="match status" value="1"/>
</dbReference>
<feature type="region of interest" description="Disordered" evidence="1">
    <location>
        <begin position="14"/>
        <end position="50"/>
    </location>
</feature>
<dbReference type="InterPro" id="IPR055357">
    <property type="entry name" value="LRR_At1g61320_AtMIF1"/>
</dbReference>
<dbReference type="Proteomes" id="UP000324897">
    <property type="component" value="Unassembled WGS sequence"/>
</dbReference>
<protein>
    <recommendedName>
        <fullName evidence="2">At1g61320/AtMIF1 LRR domain-containing protein</fullName>
    </recommendedName>
</protein>
<feature type="domain" description="At1g61320/AtMIF1 LRR" evidence="2">
    <location>
        <begin position="89"/>
        <end position="458"/>
    </location>
</feature>
<dbReference type="AlphaFoldDB" id="A0A5J9W6M7"/>